<dbReference type="InterPro" id="IPR050330">
    <property type="entry name" value="Bact_OuterMem_StrucFunc"/>
</dbReference>
<accession>A0ABM7PJA4</accession>
<keyword evidence="5" id="KW-0175">Coiled coil</keyword>
<evidence type="ECO:0000256" key="4">
    <source>
        <dbReference type="PROSITE-ProRule" id="PRU00473"/>
    </source>
</evidence>
<keyword evidence="2 4" id="KW-0472">Membrane</keyword>
<dbReference type="Proteomes" id="UP001320148">
    <property type="component" value="Chromosome"/>
</dbReference>
<gene>
    <name evidence="7" type="ORF">DSLASN_31040</name>
</gene>
<name>A0ABM7PJA4_9BACT</name>
<evidence type="ECO:0000313" key="7">
    <source>
        <dbReference type="EMBL" id="BCS97472.1"/>
    </source>
</evidence>
<keyword evidence="8" id="KW-1185">Reference proteome</keyword>
<dbReference type="PROSITE" id="PS51123">
    <property type="entry name" value="OMPA_2"/>
    <property type="match status" value="1"/>
</dbReference>
<evidence type="ECO:0000256" key="1">
    <source>
        <dbReference type="ARBA" id="ARBA00004442"/>
    </source>
</evidence>
<dbReference type="InterPro" id="IPR006664">
    <property type="entry name" value="OMP_bac"/>
</dbReference>
<dbReference type="Pfam" id="PF00691">
    <property type="entry name" value="OmpA"/>
    <property type="match status" value="1"/>
</dbReference>
<evidence type="ECO:0000256" key="2">
    <source>
        <dbReference type="ARBA" id="ARBA00023136"/>
    </source>
</evidence>
<evidence type="ECO:0000259" key="6">
    <source>
        <dbReference type="PROSITE" id="PS51123"/>
    </source>
</evidence>
<dbReference type="Gene3D" id="3.30.1330.60">
    <property type="entry name" value="OmpA-like domain"/>
    <property type="match status" value="1"/>
</dbReference>
<dbReference type="InterPro" id="IPR036737">
    <property type="entry name" value="OmpA-like_sf"/>
</dbReference>
<comment type="subcellular location">
    <subcellularLocation>
        <location evidence="1">Cell outer membrane</location>
    </subcellularLocation>
</comment>
<proteinExistence type="predicted"/>
<evidence type="ECO:0000256" key="3">
    <source>
        <dbReference type="ARBA" id="ARBA00023237"/>
    </source>
</evidence>
<keyword evidence="3" id="KW-0998">Cell outer membrane</keyword>
<feature type="coiled-coil region" evidence="5">
    <location>
        <begin position="266"/>
        <end position="320"/>
    </location>
</feature>
<dbReference type="EMBL" id="AP024488">
    <property type="protein sequence ID" value="BCS97472.1"/>
    <property type="molecule type" value="Genomic_DNA"/>
</dbReference>
<dbReference type="PANTHER" id="PTHR30329">
    <property type="entry name" value="STATOR ELEMENT OF FLAGELLAR MOTOR COMPLEX"/>
    <property type="match status" value="1"/>
</dbReference>
<protein>
    <recommendedName>
        <fullName evidence="6">OmpA-like domain-containing protein</fullName>
    </recommendedName>
</protein>
<feature type="domain" description="OmpA-like" evidence="6">
    <location>
        <begin position="339"/>
        <end position="457"/>
    </location>
</feature>
<evidence type="ECO:0000313" key="8">
    <source>
        <dbReference type="Proteomes" id="UP001320148"/>
    </source>
</evidence>
<dbReference type="CDD" id="cd07185">
    <property type="entry name" value="OmpA_C-like"/>
    <property type="match status" value="1"/>
</dbReference>
<dbReference type="PANTHER" id="PTHR30329:SF21">
    <property type="entry name" value="LIPOPROTEIN YIAD-RELATED"/>
    <property type="match status" value="1"/>
</dbReference>
<reference evidence="7 8" key="1">
    <citation type="submission" date="2021-02" db="EMBL/GenBank/DDBJ databases">
        <title>Complete genome of Desulfoluna sp. strain ASN36.</title>
        <authorList>
            <person name="Takahashi A."/>
            <person name="Kojima H."/>
            <person name="Fukui M."/>
        </authorList>
    </citation>
    <scope>NUCLEOTIDE SEQUENCE [LARGE SCALE GENOMIC DNA]</scope>
    <source>
        <strain evidence="7 8">ASN36</strain>
    </source>
</reference>
<evidence type="ECO:0000256" key="5">
    <source>
        <dbReference type="SAM" id="Coils"/>
    </source>
</evidence>
<sequence>MFQDIEKLVRQAKDKRANLFAPDAFGDAMASYQEALDDFNRGKNLKGIRKDLKKAEVYLNRAMEVSVTAELTFKTLMKAREDAAAVDANQHSVKLANQANSTFNRAVKSLEGGDVDEAREYADKAEILYREAELDTIKKSYLSKTREKVAVYEDLGRRNNAPKTFSKAARLLDLAEKELDRNRYNNAEALALVKQAEYELAHTDYIHTRVGKLIEAEYSFEDVIINMEMQLVKIGEGLGIELMFDRGVSGATWQILDAVQGMKGDAEAKDREIALLKSKIAGLETKVASLSKLEKDLIARKREAEDALKSQKEAQRLNDQKIKRIRDAFTPDEGKVLMDGENIIIRLYGLSFSSGKAVIDYKYFGLLAKVRDTFKEFPDCNVIIEGHTDSLGSEKVNKRLSKERADSVRHYLIANSLVTDKQIVAVGYGESKPVASNKTSEGRASNRRIDVVIIPNRG</sequence>
<dbReference type="PRINTS" id="PR01021">
    <property type="entry name" value="OMPADOMAIN"/>
</dbReference>
<dbReference type="SUPFAM" id="SSF103088">
    <property type="entry name" value="OmpA-like"/>
    <property type="match status" value="1"/>
</dbReference>
<organism evidence="7 8">
    <name type="scientific">Desulfoluna limicola</name>
    <dbReference type="NCBI Taxonomy" id="2810562"/>
    <lineage>
        <taxon>Bacteria</taxon>
        <taxon>Pseudomonadati</taxon>
        <taxon>Thermodesulfobacteriota</taxon>
        <taxon>Desulfobacteria</taxon>
        <taxon>Desulfobacterales</taxon>
        <taxon>Desulfolunaceae</taxon>
        <taxon>Desulfoluna</taxon>
    </lineage>
</organism>
<dbReference type="InterPro" id="IPR006665">
    <property type="entry name" value="OmpA-like"/>
</dbReference>